<protein>
    <recommendedName>
        <fullName evidence="10">VWFD domain-containing protein</fullName>
    </recommendedName>
</protein>
<dbReference type="Ensembl" id="ENSONIT00000011863.2">
    <property type="protein sequence ID" value="ENSONIP00000011854.2"/>
    <property type="gene ID" value="ENSONIG00000039745.1"/>
</dbReference>
<dbReference type="InterPro" id="IPR025155">
    <property type="entry name" value="WxxW_domain"/>
</dbReference>
<keyword evidence="3 9" id="KW-0732">Signal</keyword>
<dbReference type="SMART" id="SM00216">
    <property type="entry name" value="VWD"/>
    <property type="match status" value="3"/>
</dbReference>
<dbReference type="Proteomes" id="UP000005207">
    <property type="component" value="Unplaced"/>
</dbReference>
<reference evidence="11" key="2">
    <citation type="submission" date="2025-09" db="UniProtKB">
        <authorList>
            <consortium name="Ensembl"/>
        </authorList>
    </citation>
    <scope>IDENTIFICATION</scope>
</reference>
<dbReference type="Pfam" id="PF23244">
    <property type="entry name" value="VWF"/>
    <property type="match status" value="1"/>
</dbReference>
<evidence type="ECO:0000313" key="11">
    <source>
        <dbReference type="Ensembl" id="ENSONIP00000011854.2"/>
    </source>
</evidence>
<evidence type="ECO:0000256" key="1">
    <source>
        <dbReference type="ARBA" id="ARBA00004613"/>
    </source>
</evidence>
<name>I3JSK9_ORENI</name>
<dbReference type="Pfam" id="PF00094">
    <property type="entry name" value="VWD"/>
    <property type="match status" value="3"/>
</dbReference>
<evidence type="ECO:0000256" key="5">
    <source>
        <dbReference type="ARBA" id="ARBA00023008"/>
    </source>
</evidence>
<dbReference type="PANTHER" id="PTHR11339:SF371">
    <property type="entry name" value="MUCIN-2"/>
    <property type="match status" value="1"/>
</dbReference>
<reference evidence="11" key="1">
    <citation type="submission" date="2025-08" db="UniProtKB">
        <authorList>
            <consortium name="Ensembl"/>
        </authorList>
    </citation>
    <scope>IDENTIFICATION</scope>
</reference>
<dbReference type="GO" id="GO:0005615">
    <property type="term" value="C:extracellular space"/>
    <property type="evidence" value="ECO:0007669"/>
    <property type="project" value="TreeGrafter"/>
</dbReference>
<evidence type="ECO:0000256" key="3">
    <source>
        <dbReference type="ARBA" id="ARBA00022729"/>
    </source>
</evidence>
<evidence type="ECO:0000256" key="2">
    <source>
        <dbReference type="ARBA" id="ARBA00022525"/>
    </source>
</evidence>
<feature type="domain" description="VWFD" evidence="10">
    <location>
        <begin position="381"/>
        <end position="549"/>
    </location>
</feature>
<dbReference type="FunFam" id="2.10.25.10:FF:000674">
    <property type="entry name" value="Mucin-2"/>
    <property type="match status" value="1"/>
</dbReference>
<dbReference type="InterPro" id="IPR001846">
    <property type="entry name" value="VWF_type-D"/>
</dbReference>
<dbReference type="Pfam" id="PF25962">
    <property type="entry name" value="TIL_OTOGL_Mucin"/>
    <property type="match status" value="1"/>
</dbReference>
<organism evidence="11 12">
    <name type="scientific">Oreochromis niloticus</name>
    <name type="common">Nile tilapia</name>
    <name type="synonym">Tilapia nilotica</name>
    <dbReference type="NCBI Taxonomy" id="8128"/>
    <lineage>
        <taxon>Eukaryota</taxon>
        <taxon>Metazoa</taxon>
        <taxon>Chordata</taxon>
        <taxon>Craniata</taxon>
        <taxon>Vertebrata</taxon>
        <taxon>Euteleostomi</taxon>
        <taxon>Actinopterygii</taxon>
        <taxon>Neopterygii</taxon>
        <taxon>Teleostei</taxon>
        <taxon>Neoteleostei</taxon>
        <taxon>Acanthomorphata</taxon>
        <taxon>Ovalentaria</taxon>
        <taxon>Cichlomorphae</taxon>
        <taxon>Cichliformes</taxon>
        <taxon>Cichlidae</taxon>
        <taxon>African cichlids</taxon>
        <taxon>Pseudocrenilabrinae</taxon>
        <taxon>Oreochromini</taxon>
        <taxon>Oreochromis</taxon>
    </lineage>
</organism>
<dbReference type="InterPro" id="IPR002919">
    <property type="entry name" value="TIL_dom"/>
</dbReference>
<comment type="subcellular location">
    <subcellularLocation>
        <location evidence="1">Secreted</location>
    </subcellularLocation>
</comment>
<feature type="region of interest" description="Disordered" evidence="8">
    <location>
        <begin position="1197"/>
        <end position="1225"/>
    </location>
</feature>
<keyword evidence="6" id="KW-1015">Disulfide bond</keyword>
<dbReference type="SUPFAM" id="SSF57567">
    <property type="entry name" value="Serine protease inhibitors"/>
    <property type="match status" value="2"/>
</dbReference>
<feature type="region of interest" description="Disordered" evidence="8">
    <location>
        <begin position="1149"/>
        <end position="1168"/>
    </location>
</feature>
<dbReference type="InterPro" id="IPR036084">
    <property type="entry name" value="Ser_inhib-like_sf"/>
</dbReference>
<dbReference type="SMART" id="SM00832">
    <property type="entry name" value="C8"/>
    <property type="match status" value="3"/>
</dbReference>
<feature type="domain" description="VWFD" evidence="10">
    <location>
        <begin position="816"/>
        <end position="986"/>
    </location>
</feature>
<evidence type="ECO:0000256" key="6">
    <source>
        <dbReference type="ARBA" id="ARBA00023157"/>
    </source>
</evidence>
<keyword evidence="12" id="KW-1185">Reference proteome</keyword>
<evidence type="ECO:0000256" key="8">
    <source>
        <dbReference type="SAM" id="MobiDB-lite"/>
    </source>
</evidence>
<dbReference type="Pfam" id="PF13330">
    <property type="entry name" value="Mucin2_WxxW"/>
    <property type="match status" value="1"/>
</dbReference>
<dbReference type="HOGENOM" id="CLU_000076_2_1_1"/>
<evidence type="ECO:0000256" key="4">
    <source>
        <dbReference type="ARBA" id="ARBA00022737"/>
    </source>
</evidence>
<dbReference type="STRING" id="8128.ENSONIP00000056266"/>
<dbReference type="FunFam" id="2.10.25.10:FF:000153">
    <property type="entry name" value="MUC5B isoform 1"/>
    <property type="match status" value="1"/>
</dbReference>
<dbReference type="InterPro" id="IPR050780">
    <property type="entry name" value="Mucin_vWF_Thrombospondin_sf"/>
</dbReference>
<dbReference type="GeneTree" id="ENSGT00940000164871"/>
<dbReference type="Pfam" id="PF01826">
    <property type="entry name" value="TIL"/>
    <property type="match status" value="1"/>
</dbReference>
<feature type="signal peptide" evidence="9">
    <location>
        <begin position="1"/>
        <end position="26"/>
    </location>
</feature>
<dbReference type="eggNOG" id="KOG1216">
    <property type="taxonomic scope" value="Eukaryota"/>
</dbReference>
<dbReference type="Gene3D" id="2.10.25.10">
    <property type="entry name" value="Laminin"/>
    <property type="match status" value="2"/>
</dbReference>
<evidence type="ECO:0000256" key="9">
    <source>
        <dbReference type="SAM" id="SignalP"/>
    </source>
</evidence>
<dbReference type="PROSITE" id="PS51233">
    <property type="entry name" value="VWFD"/>
    <property type="match status" value="3"/>
</dbReference>
<evidence type="ECO:0000313" key="12">
    <source>
        <dbReference type="Proteomes" id="UP000005207"/>
    </source>
</evidence>
<keyword evidence="2" id="KW-0964">Secreted</keyword>
<dbReference type="GO" id="GO:0031012">
    <property type="term" value="C:extracellular matrix"/>
    <property type="evidence" value="ECO:0007669"/>
    <property type="project" value="TreeGrafter"/>
</dbReference>
<dbReference type="SMART" id="SM00215">
    <property type="entry name" value="VWC_out"/>
    <property type="match status" value="2"/>
</dbReference>
<dbReference type="InterPro" id="IPR001007">
    <property type="entry name" value="VWF_dom"/>
</dbReference>
<keyword evidence="5" id="KW-0186">Copper</keyword>
<dbReference type="SUPFAM" id="SSF57603">
    <property type="entry name" value="FnI-like domain"/>
    <property type="match status" value="1"/>
</dbReference>
<dbReference type="CDD" id="cd19941">
    <property type="entry name" value="TIL"/>
    <property type="match status" value="2"/>
</dbReference>
<dbReference type="InterPro" id="IPR058753">
    <property type="entry name" value="TIL_OTOGL_Mucin"/>
</dbReference>
<keyword evidence="7" id="KW-0325">Glycoprotein</keyword>
<proteinExistence type="predicted"/>
<evidence type="ECO:0000259" key="10">
    <source>
        <dbReference type="PROSITE" id="PS51233"/>
    </source>
</evidence>
<feature type="chain" id="PRO_5025394122" description="VWFD domain-containing protein" evidence="9">
    <location>
        <begin position="27"/>
        <end position="1327"/>
    </location>
</feature>
<dbReference type="Pfam" id="PF08742">
    <property type="entry name" value="C8"/>
    <property type="match status" value="3"/>
</dbReference>
<feature type="domain" description="VWFD" evidence="10">
    <location>
        <begin position="35"/>
        <end position="201"/>
    </location>
</feature>
<dbReference type="InterPro" id="IPR014853">
    <property type="entry name" value="VWF/SSPO/ZAN-like_Cys-rich_dom"/>
</dbReference>
<gene>
    <name evidence="11" type="primary">LOC102081174</name>
</gene>
<evidence type="ECO:0000256" key="7">
    <source>
        <dbReference type="ARBA" id="ARBA00023180"/>
    </source>
</evidence>
<keyword evidence="4" id="KW-0677">Repeat</keyword>
<accession>I3JSK9</accession>
<sequence length="1327" mass="148692">VAKMRGSLVGLCVLALTIAHVTEIQARWVRNHVSSICSTWGREHFKTFDGDVYQFPGMCEYNLVSDCHDTFPEFSVHMKRKENDGNPTVSYVVVTISDFAFHLNIIFLLSVKLPHYQAGVQVERNAVYIKLQSKVGIIVMWNLDDAVMVEIDNDYTNRTCGLCGDFNGVPVYNEFLLDGRKISPIEFGNIHKVHRPNDDCEDPYEEEDVSQEQNTCEEMLHAETWSSCTKLIEPEPYIQACVQDMCGCTNHSDDFCVCSTLSEFSRQCSHAGGEPPNWRTSEFCAKQCPFNMVYEESGSPCVDTCTHQNTSSFCEDHKMDGCFCPPGTVFDDISMRGCIAQSECQCKHEKIYESGEVYKQEREECTCFEGRWACESLSTPSTCAVEEGSHVTTFDGKDFTFHGDCYYTLAKDDASPKFTILVQLVPCAHQEYDTCLKTLKILLNNDRNNVLTFTADGAVKQNMQTISFVFHASSFHIILQTSFGLQIQIQHVPLMQVYVSLEQSYREKTRGLCGNYNMVLSDDMNTRQGIVEGSAAAFSNSWKASHVCQDREERLDDPCSFSYANHWCALLRQPNSTFAECHSVVDPEIYYKRCIYASCNCEKSEDCLCAVFSSYARACASKGVLLTDWRENVCDKYTKNCPESQTFSYKNQRCQLTCRSLSLKQQSCTSDFLPVDGCSCAEDHYLDDNGICVPVAKCPCYHNEVYVKSGKSISINNEHCVCTNGVLHCHSGRTRMSSQFFLLLQCKHFDATECESGCRCPSGLLDDGKGFCVKESDCPCKHEGHLYASGTRIPNQCNTCTCQSGKWTCTEKKCPGTCIIYGSGHYTTFDQKKYAFQGQCGYIAVKNNCGNKTVHDSFGVIIENVPCGSTGTTCSKKVRIQLGRIEIKLSRGRFEEDDLGHGPLIKYRIRKVGLYVVVESVIGVAVMWDRKTAVRILLEPTHFGEVCGLCGNFDGDGQNDYTTQGQLVVSNLLEFANSWKVSSSCPDAEENIDPCAVTPSRHKWAKMMCSIIIGETFKECHRKVSPIPFYENCVKDSCACDTGGDCECLCTAVAVYAQACNEHDVCIAWRTPEICPVYCDYYNSPMECIWHYYPCHRPCYKTCLNPEGVCFNPIPTLEGCYPVCPEDKPIFDEENQTCVDVCPEPNTTTSPTTTTTMTQPTPTTTTTTTISTTTMSLTSCIPEFKCECTTSPTTTTTVTPTTSTTTTPTTTTTTTPTTRSTTTMSPSTCIPEFKCEWSDWYDVHDPTDKSDWETYKNITDTGLQICNNIEGIDCRAVNYPDKTFNDFVAETGQVVTCQKDIGLICKVEDQIRPPKKCFDYKIKLKCC</sequence>
<dbReference type="PANTHER" id="PTHR11339">
    <property type="entry name" value="EXTRACELLULAR MATRIX GLYCOPROTEIN RELATED"/>
    <property type="match status" value="1"/>
</dbReference>
<dbReference type="Gene3D" id="2.10.70.10">
    <property type="entry name" value="Complement Module, domain 1"/>
    <property type="match status" value="1"/>
</dbReference>